<reference evidence="1" key="1">
    <citation type="submission" date="2023-10" db="EMBL/GenBank/DDBJ databases">
        <authorList>
            <person name="Chen Y."/>
            <person name="Shah S."/>
            <person name="Dougan E. K."/>
            <person name="Thang M."/>
            <person name="Chan C."/>
        </authorList>
    </citation>
    <scope>NUCLEOTIDE SEQUENCE [LARGE SCALE GENOMIC DNA]</scope>
</reference>
<feature type="non-terminal residue" evidence="1">
    <location>
        <position position="1"/>
    </location>
</feature>
<evidence type="ECO:0000313" key="1">
    <source>
        <dbReference type="EMBL" id="CAK0789295.1"/>
    </source>
</evidence>
<keyword evidence="2" id="KW-1185">Reference proteome</keyword>
<proteinExistence type="predicted"/>
<organism evidence="1 2">
    <name type="scientific">Prorocentrum cordatum</name>
    <dbReference type="NCBI Taxonomy" id="2364126"/>
    <lineage>
        <taxon>Eukaryota</taxon>
        <taxon>Sar</taxon>
        <taxon>Alveolata</taxon>
        <taxon>Dinophyceae</taxon>
        <taxon>Prorocentrales</taxon>
        <taxon>Prorocentraceae</taxon>
        <taxon>Prorocentrum</taxon>
    </lineage>
</organism>
<evidence type="ECO:0000313" key="2">
    <source>
        <dbReference type="Proteomes" id="UP001189429"/>
    </source>
</evidence>
<dbReference type="EMBL" id="CAUYUJ010000216">
    <property type="protein sequence ID" value="CAK0789295.1"/>
    <property type="molecule type" value="Genomic_DNA"/>
</dbReference>
<sequence>DRKSRETCTDHKKLLEVILPFVDGPAFVKYGTHPGQDKLTDDCILALQRDAKMSWAIRGVSSNLTMTK</sequence>
<feature type="non-terminal residue" evidence="1">
    <location>
        <position position="68"/>
    </location>
</feature>
<comment type="caution">
    <text evidence="1">The sequence shown here is derived from an EMBL/GenBank/DDBJ whole genome shotgun (WGS) entry which is preliminary data.</text>
</comment>
<gene>
    <name evidence="1" type="ORF">PCOR1329_LOCUS917</name>
</gene>
<name>A0ABN9PDL9_9DINO</name>
<dbReference type="Proteomes" id="UP001189429">
    <property type="component" value="Unassembled WGS sequence"/>
</dbReference>
<protein>
    <submittedName>
        <fullName evidence="1">Uncharacterized protein</fullName>
    </submittedName>
</protein>
<accession>A0ABN9PDL9</accession>